<keyword evidence="1" id="KW-0812">Transmembrane</keyword>
<sequence>MMWKYVLAWIPMVFIAIANGALREVWYKKHCSELRAHQLSTVSGILLLGIYMWVIIRVWQPTSAKHALSIGLMWLTLTVAFEFLFGYYVRGLPLNSLLHDYNLLAGRVWILVLVWVTLAPYLFFLW</sequence>
<dbReference type="AlphaFoldDB" id="A0A090AFC0"/>
<dbReference type="HOGENOM" id="CLU_135085_0_0_6"/>
<reference evidence="2 3" key="1">
    <citation type="journal article" date="2014" name="ISME J.">
        <title>Ecophysiology of Thioploca ingrica as revealed by the complete genome sequence supplemented with proteomic evidence.</title>
        <authorList>
            <person name="Kojima H."/>
            <person name="Ogura Y."/>
            <person name="Yamamoto N."/>
            <person name="Togashi T."/>
            <person name="Mori H."/>
            <person name="Watanabe T."/>
            <person name="Nemoto F."/>
            <person name="Kurokawa K."/>
            <person name="Hayashi T."/>
            <person name="Fukui M."/>
        </authorList>
    </citation>
    <scope>NUCLEOTIDE SEQUENCE [LARGE SCALE GENOMIC DNA]</scope>
</reference>
<name>A0A090AFC0_9GAMM</name>
<keyword evidence="1" id="KW-1133">Transmembrane helix</keyword>
<dbReference type="Proteomes" id="UP000031623">
    <property type="component" value="Chromosome"/>
</dbReference>
<dbReference type="OrthoDB" id="5194395at2"/>
<keyword evidence="1" id="KW-0472">Membrane</keyword>
<proteinExistence type="predicted"/>
<feature type="transmembrane region" description="Helical" evidence="1">
    <location>
        <begin position="108"/>
        <end position="125"/>
    </location>
</feature>
<feature type="transmembrane region" description="Helical" evidence="1">
    <location>
        <begin position="68"/>
        <end position="88"/>
    </location>
</feature>
<organism evidence="2 3">
    <name type="scientific">Thioploca ingrica</name>
    <dbReference type="NCBI Taxonomy" id="40754"/>
    <lineage>
        <taxon>Bacteria</taxon>
        <taxon>Pseudomonadati</taxon>
        <taxon>Pseudomonadota</taxon>
        <taxon>Gammaproteobacteria</taxon>
        <taxon>Thiotrichales</taxon>
        <taxon>Thiotrichaceae</taxon>
        <taxon>Thioploca</taxon>
    </lineage>
</organism>
<feature type="transmembrane region" description="Helical" evidence="1">
    <location>
        <begin position="39"/>
        <end position="56"/>
    </location>
</feature>
<protein>
    <submittedName>
        <fullName evidence="2">Uncharacterized protein</fullName>
    </submittedName>
</protein>
<evidence type="ECO:0000313" key="3">
    <source>
        <dbReference type="Proteomes" id="UP000031623"/>
    </source>
</evidence>
<gene>
    <name evidence="2" type="ORF">THII_1462</name>
</gene>
<dbReference type="EMBL" id="AP014633">
    <property type="protein sequence ID" value="BAP55759.1"/>
    <property type="molecule type" value="Genomic_DNA"/>
</dbReference>
<keyword evidence="3" id="KW-1185">Reference proteome</keyword>
<evidence type="ECO:0000256" key="1">
    <source>
        <dbReference type="SAM" id="Phobius"/>
    </source>
</evidence>
<evidence type="ECO:0000313" key="2">
    <source>
        <dbReference type="EMBL" id="BAP55759.1"/>
    </source>
</evidence>
<dbReference type="KEGG" id="tig:THII_1462"/>
<accession>A0A090AFC0</accession>